<dbReference type="AlphaFoldDB" id="K7WPM4"/>
<accession>K7WPM4</accession>
<reference evidence="2" key="1">
    <citation type="submission" date="2012-09" db="EMBL/GenBank/DDBJ databases">
        <title>Sequence analysis and quantification of three plasmids from wheat blue dwarf phytoplasma.</title>
        <authorList>
            <person name="Chen W."/>
            <person name="Li Y."/>
            <person name="Wu Y.F."/>
        </authorList>
    </citation>
    <scope>NUCLEOTIDE SEQUENCE</scope>
    <source>
        <plasmid evidence="2">pWBD3</plasmid>
    </source>
</reference>
<evidence type="ECO:0000256" key="1">
    <source>
        <dbReference type="SAM" id="Phobius"/>
    </source>
</evidence>
<protein>
    <submittedName>
        <fullName evidence="2">Uncharacterized protein</fullName>
    </submittedName>
</protein>
<name>K7WPM4_9MOLU</name>
<keyword evidence="2" id="KW-0614">Plasmid</keyword>
<organism evidence="2">
    <name type="scientific">Candidatus Phytoplasma tritici</name>
    <dbReference type="NCBI Taxonomy" id="321961"/>
    <lineage>
        <taxon>Bacteria</taxon>
        <taxon>Bacillati</taxon>
        <taxon>Mycoplasmatota</taxon>
        <taxon>Mollicutes</taxon>
        <taxon>Acholeplasmatales</taxon>
        <taxon>Acholeplasmataceae</taxon>
        <taxon>Candidatus Phytoplasma</taxon>
        <taxon>16SrI (Aster yellows group)</taxon>
    </lineage>
</organism>
<keyword evidence="1" id="KW-1133">Transmembrane helix</keyword>
<evidence type="ECO:0000313" key="2">
    <source>
        <dbReference type="EMBL" id="AFW98271.1"/>
    </source>
</evidence>
<feature type="transmembrane region" description="Helical" evidence="1">
    <location>
        <begin position="7"/>
        <end position="29"/>
    </location>
</feature>
<geneLocation type="plasmid" evidence="2">
    <name>pWBD3</name>
</geneLocation>
<sequence length="157" mass="18070">MNKKRKIILKIWVIFIAIILLILLFLLGLRLPKLFKNSLNNEDKLESSKQLQYQIQYIHDTNKINNIIKSLIKLKQLKESKQKQTQEQKQTEKRDDNEYIYDNVYLYNPEKVEKVKDIIKDIGVVSLTIGVGVTSCVVLAPIFASVGPIATPVALFV</sequence>
<proteinExistence type="predicted"/>
<dbReference type="RefSeq" id="WP_015083763.1">
    <property type="nucleotide sequence ID" value="NC_019536.1"/>
</dbReference>
<keyword evidence="1" id="KW-0472">Membrane</keyword>
<dbReference type="EMBL" id="JX668989">
    <property type="protein sequence ID" value="AFW98271.1"/>
    <property type="molecule type" value="Genomic_DNA"/>
</dbReference>
<keyword evidence="1" id="KW-0812">Transmembrane</keyword>